<sequence>MRNGKAGCAKATKGFAALNPTSGTTHANIRLAGCSTCTKRRIRCDGSRPTCLKCEKKGLTCPGYGPRLRWADGVAVRGKLKGRRVPLAQSSPVQVHTGVASPPAEQMQLVPTSAPDILQTTITNSLPQLIEYYDKNLAGLMVWVDSAENDYRRTVLPRVMNTPGLRLAVAAFASHHGSSRFQHAIELVPEAARDACLGMIHTRVHDMTSRLTEGAELDSKADIADAEWMLACILMIACYEMSNSQSSAAEGHRLAARTLVNVFGTKQGFNNGLFAFLRNQLAIYDVLVSTTSFILEDIRNTIMPTPGSKNVLFSDYLTYLHQVTLASRYPSPMPEEVYAVIRDIDFAPDSIRTKFTQARGATLLAAGRLGIEKATMRKDFTRLVDVYHYAAVLYSYRCLGYAVADNLDWQPTVTKLFEQLVCFEHPSICIQNLPWPVFVAGTECWGDEQRQQTVRRLLGTILEATSFRHYEGVLSFLNAFWAGDQPDWRPLAHDLQTKGFRILVV</sequence>
<organism evidence="1 2">
    <name type="scientific">Lecanicillium saksenae</name>
    <dbReference type="NCBI Taxonomy" id="468837"/>
    <lineage>
        <taxon>Eukaryota</taxon>
        <taxon>Fungi</taxon>
        <taxon>Dikarya</taxon>
        <taxon>Ascomycota</taxon>
        <taxon>Pezizomycotina</taxon>
        <taxon>Sordariomycetes</taxon>
        <taxon>Hypocreomycetidae</taxon>
        <taxon>Hypocreales</taxon>
        <taxon>Cordycipitaceae</taxon>
        <taxon>Lecanicillium</taxon>
    </lineage>
</organism>
<comment type="caution">
    <text evidence="1">The sequence shown here is derived from an EMBL/GenBank/DDBJ whole genome shotgun (WGS) entry which is preliminary data.</text>
</comment>
<dbReference type="Proteomes" id="UP001148737">
    <property type="component" value="Unassembled WGS sequence"/>
</dbReference>
<proteinExistence type="predicted"/>
<evidence type="ECO:0000313" key="1">
    <source>
        <dbReference type="EMBL" id="KAJ3495617.1"/>
    </source>
</evidence>
<reference evidence="1" key="1">
    <citation type="submission" date="2022-07" db="EMBL/GenBank/DDBJ databases">
        <title>Genome Sequence of Lecanicillium saksenae.</title>
        <authorList>
            <person name="Buettner E."/>
        </authorList>
    </citation>
    <scope>NUCLEOTIDE SEQUENCE</scope>
    <source>
        <strain evidence="1">VT-O1</strain>
    </source>
</reference>
<gene>
    <name evidence="1" type="ORF">NLG97_g3269</name>
</gene>
<dbReference type="EMBL" id="JANAKD010000262">
    <property type="protein sequence ID" value="KAJ3495617.1"/>
    <property type="molecule type" value="Genomic_DNA"/>
</dbReference>
<accession>A0ACC1R191</accession>
<evidence type="ECO:0000313" key="2">
    <source>
        <dbReference type="Proteomes" id="UP001148737"/>
    </source>
</evidence>
<protein>
    <submittedName>
        <fullName evidence="1">Uncharacterized protein</fullName>
    </submittedName>
</protein>
<name>A0ACC1R191_9HYPO</name>
<keyword evidence="2" id="KW-1185">Reference proteome</keyword>